<protein>
    <submittedName>
        <fullName evidence="1">Cell division ATP-binding protein FtsE</fullName>
    </submittedName>
</protein>
<sequence length="246" mass="27030">MIAFDNVTKSYGTNIGIQDVSVKINKGDFVFLVGPSGAGKSTFIRLILKEINADKGSIIMNGMEITNLANRHIPKLRRSTGIVFQDFRLLPKKTVFENVAFAMEIVHMSQRSIRRQVPQVLSLVGISSKASKYPHELSAGEQQRVAIARAIVNNPTVLIADEPTGNLDPDTAWEIMRLLEQINLRGTTIVMVTHAKDIVDKMGKRVIAIDKGRIVRDDASGSYGAYEDERLLSCLPAGGVFGSHVK</sequence>
<dbReference type="Proteomes" id="UP000594014">
    <property type="component" value="Chromosome"/>
</dbReference>
<name>A0ACD1AAG9_9FIRM</name>
<keyword evidence="1" id="KW-0067">ATP-binding</keyword>
<dbReference type="EMBL" id="CP042469">
    <property type="protein sequence ID" value="QOX63299.1"/>
    <property type="molecule type" value="Genomic_DNA"/>
</dbReference>
<proteinExistence type="predicted"/>
<accession>A0ACD1AAG9</accession>
<evidence type="ECO:0000313" key="2">
    <source>
        <dbReference type="Proteomes" id="UP000594014"/>
    </source>
</evidence>
<keyword evidence="1" id="KW-0131">Cell cycle</keyword>
<evidence type="ECO:0000313" key="1">
    <source>
        <dbReference type="EMBL" id="QOX63299.1"/>
    </source>
</evidence>
<reference evidence="1" key="1">
    <citation type="submission" date="2019-08" db="EMBL/GenBank/DDBJ databases">
        <title>Genome sequence of Clostridiales bacterium MT110.</title>
        <authorList>
            <person name="Cao J."/>
        </authorList>
    </citation>
    <scope>NUCLEOTIDE SEQUENCE</scope>
    <source>
        <strain evidence="1">MT110</strain>
    </source>
</reference>
<organism evidence="1 2">
    <name type="scientific">Anoxybacterium hadale</name>
    <dbReference type="NCBI Taxonomy" id="3408580"/>
    <lineage>
        <taxon>Bacteria</taxon>
        <taxon>Bacillati</taxon>
        <taxon>Bacillota</taxon>
        <taxon>Clostridia</taxon>
        <taxon>Peptostreptococcales</taxon>
        <taxon>Anaerovoracaceae</taxon>
        <taxon>Anoxybacterium</taxon>
    </lineage>
</organism>
<keyword evidence="1" id="KW-0547">Nucleotide-binding</keyword>
<gene>
    <name evidence="1" type="primary">ftsE</name>
    <name evidence="1" type="ORF">FRZ06_08030</name>
</gene>
<keyword evidence="1" id="KW-0132">Cell division</keyword>
<keyword evidence="2" id="KW-1185">Reference proteome</keyword>